<dbReference type="GO" id="GO:0015066">
    <property type="term" value="F:alpha-amylase inhibitor activity"/>
    <property type="evidence" value="ECO:0007669"/>
    <property type="project" value="UniProtKB-KW"/>
</dbReference>
<dbReference type="InterPro" id="IPR036379">
    <property type="entry name" value="A-amylase_inhib_sf"/>
</dbReference>
<evidence type="ECO:0000313" key="4">
    <source>
        <dbReference type="Proteomes" id="UP000198282"/>
    </source>
</evidence>
<reference evidence="3 4" key="1">
    <citation type="submission" date="2017-06" db="EMBL/GenBank/DDBJ databases">
        <authorList>
            <person name="Kim H.J."/>
            <person name="Triplett B.A."/>
        </authorList>
    </citation>
    <scope>NUCLEOTIDE SEQUENCE [LARGE SCALE GENOMIC DNA]</scope>
    <source>
        <strain evidence="3 4">CGMCC 4.2132</strain>
    </source>
</reference>
<feature type="chain" id="PRO_5012986566" evidence="2">
    <location>
        <begin position="29"/>
        <end position="100"/>
    </location>
</feature>
<dbReference type="Gene3D" id="2.60.40.20">
    <property type="entry name" value="Alpha-amylase inhibitor"/>
    <property type="match status" value="1"/>
</dbReference>
<evidence type="ECO:0000313" key="3">
    <source>
        <dbReference type="EMBL" id="SNT64907.1"/>
    </source>
</evidence>
<keyword evidence="1" id="KW-0022">Alpha-amylase inhibitor</keyword>
<proteinExistence type="predicted"/>
<keyword evidence="4" id="KW-1185">Reference proteome</keyword>
<dbReference type="Proteomes" id="UP000198282">
    <property type="component" value="Unassembled WGS sequence"/>
</dbReference>
<protein>
    <submittedName>
        <fullName evidence="3">Alpha amylase inhibitor</fullName>
    </submittedName>
</protein>
<evidence type="ECO:0000256" key="1">
    <source>
        <dbReference type="ARBA" id="ARBA00022579"/>
    </source>
</evidence>
<dbReference type="InterPro" id="IPR000833">
    <property type="entry name" value="A-amylase_inhib"/>
</dbReference>
<dbReference type="OrthoDB" id="3542696at2"/>
<dbReference type="PROSITE" id="PS51318">
    <property type="entry name" value="TAT"/>
    <property type="match status" value="1"/>
</dbReference>
<sequence length="100" mass="10207">MAHKRLRRGALFAAGTALAAVATAPVMAAPAAAAAAACVTVATGTSWGVDYVTVRNGCSTTQRVKVIILAGDDSGCTSLAPGKSMTHRHVTGRYQTIQFC</sequence>
<dbReference type="Pfam" id="PF01356">
    <property type="entry name" value="A_amylase_inhib"/>
    <property type="match status" value="1"/>
</dbReference>
<accession>A0A239PCY0</accession>
<organism evidence="3 4">
    <name type="scientific">Streptosporangium subroseum</name>
    <dbReference type="NCBI Taxonomy" id="106412"/>
    <lineage>
        <taxon>Bacteria</taxon>
        <taxon>Bacillati</taxon>
        <taxon>Actinomycetota</taxon>
        <taxon>Actinomycetes</taxon>
        <taxon>Streptosporangiales</taxon>
        <taxon>Streptosporangiaceae</taxon>
        <taxon>Streptosporangium</taxon>
    </lineage>
</organism>
<dbReference type="SUPFAM" id="SSF49498">
    <property type="entry name" value="alpha-Amylase inhibitor tendamistat"/>
    <property type="match status" value="1"/>
</dbReference>
<dbReference type="AlphaFoldDB" id="A0A239PCY0"/>
<evidence type="ECO:0000256" key="2">
    <source>
        <dbReference type="SAM" id="SignalP"/>
    </source>
</evidence>
<name>A0A239PCY0_9ACTN</name>
<dbReference type="EMBL" id="FZOD01000145">
    <property type="protein sequence ID" value="SNT64907.1"/>
    <property type="molecule type" value="Genomic_DNA"/>
</dbReference>
<feature type="signal peptide" evidence="2">
    <location>
        <begin position="1"/>
        <end position="28"/>
    </location>
</feature>
<dbReference type="RefSeq" id="WP_089213936.1">
    <property type="nucleotide sequence ID" value="NZ_FZOD01000145.1"/>
</dbReference>
<dbReference type="InterPro" id="IPR006311">
    <property type="entry name" value="TAT_signal"/>
</dbReference>
<gene>
    <name evidence="3" type="ORF">SAMN05216276_11453</name>
</gene>
<keyword evidence="2" id="KW-0732">Signal</keyword>